<reference evidence="1 2" key="2">
    <citation type="journal article" date="2022" name="Mol. Ecol. Resour.">
        <title>The genomes of chicory, endive, great burdock and yacon provide insights into Asteraceae paleo-polyploidization history and plant inulin production.</title>
        <authorList>
            <person name="Fan W."/>
            <person name="Wang S."/>
            <person name="Wang H."/>
            <person name="Wang A."/>
            <person name="Jiang F."/>
            <person name="Liu H."/>
            <person name="Zhao H."/>
            <person name="Xu D."/>
            <person name="Zhang Y."/>
        </authorList>
    </citation>
    <scope>NUCLEOTIDE SEQUENCE [LARGE SCALE GENOMIC DNA]</scope>
    <source>
        <strain evidence="2">cv. Yunnan</strain>
        <tissue evidence="1">Leaves</tissue>
    </source>
</reference>
<gene>
    <name evidence="1" type="ORF">L1987_65097</name>
</gene>
<organism evidence="1 2">
    <name type="scientific">Smallanthus sonchifolius</name>
    <dbReference type="NCBI Taxonomy" id="185202"/>
    <lineage>
        <taxon>Eukaryota</taxon>
        <taxon>Viridiplantae</taxon>
        <taxon>Streptophyta</taxon>
        <taxon>Embryophyta</taxon>
        <taxon>Tracheophyta</taxon>
        <taxon>Spermatophyta</taxon>
        <taxon>Magnoliopsida</taxon>
        <taxon>eudicotyledons</taxon>
        <taxon>Gunneridae</taxon>
        <taxon>Pentapetalae</taxon>
        <taxon>asterids</taxon>
        <taxon>campanulids</taxon>
        <taxon>Asterales</taxon>
        <taxon>Asteraceae</taxon>
        <taxon>Asteroideae</taxon>
        <taxon>Heliantheae alliance</taxon>
        <taxon>Millerieae</taxon>
        <taxon>Smallanthus</taxon>
    </lineage>
</organism>
<keyword evidence="2" id="KW-1185">Reference proteome</keyword>
<accession>A0ACB9BTI3</accession>
<evidence type="ECO:0000313" key="1">
    <source>
        <dbReference type="EMBL" id="KAI3725313.1"/>
    </source>
</evidence>
<comment type="caution">
    <text evidence="1">The sequence shown here is derived from an EMBL/GenBank/DDBJ whole genome shotgun (WGS) entry which is preliminary data.</text>
</comment>
<evidence type="ECO:0000313" key="2">
    <source>
        <dbReference type="Proteomes" id="UP001056120"/>
    </source>
</evidence>
<protein>
    <submittedName>
        <fullName evidence="1">Uncharacterized protein</fullName>
    </submittedName>
</protein>
<name>A0ACB9BTI3_9ASTR</name>
<sequence length="82" mass="9704">MVFFCSDLLFLKIIVIVLGKDSRIVLEALVNESQPIDTSQRSRIRDRSEWKSYDQEHISIWFIIYFIQPWAGYIFTSDLSSK</sequence>
<reference evidence="2" key="1">
    <citation type="journal article" date="2022" name="Mol. Ecol. Resour.">
        <title>The genomes of chicory, endive, great burdock and yacon provide insights into Asteraceae palaeo-polyploidization history and plant inulin production.</title>
        <authorList>
            <person name="Fan W."/>
            <person name="Wang S."/>
            <person name="Wang H."/>
            <person name="Wang A."/>
            <person name="Jiang F."/>
            <person name="Liu H."/>
            <person name="Zhao H."/>
            <person name="Xu D."/>
            <person name="Zhang Y."/>
        </authorList>
    </citation>
    <scope>NUCLEOTIDE SEQUENCE [LARGE SCALE GENOMIC DNA]</scope>
    <source>
        <strain evidence="2">cv. Yunnan</strain>
    </source>
</reference>
<dbReference type="Proteomes" id="UP001056120">
    <property type="component" value="Linkage Group LG22"/>
</dbReference>
<dbReference type="EMBL" id="CM042039">
    <property type="protein sequence ID" value="KAI3725313.1"/>
    <property type="molecule type" value="Genomic_DNA"/>
</dbReference>
<proteinExistence type="predicted"/>